<comment type="caution">
    <text evidence="6">The sequence shown here is derived from an EMBL/GenBank/DDBJ whole genome shotgun (WGS) entry which is preliminary data.</text>
</comment>
<dbReference type="Pfam" id="PF01613">
    <property type="entry name" value="Flavin_Reduct"/>
    <property type="match status" value="1"/>
</dbReference>
<evidence type="ECO:0000313" key="7">
    <source>
        <dbReference type="Proteomes" id="UP001597192"/>
    </source>
</evidence>
<keyword evidence="2" id="KW-0285">Flavoprotein</keyword>
<evidence type="ECO:0000256" key="3">
    <source>
        <dbReference type="ARBA" id="ARBA00022643"/>
    </source>
</evidence>
<dbReference type="Proteomes" id="UP001597192">
    <property type="component" value="Unassembled WGS sequence"/>
</dbReference>
<dbReference type="RefSeq" id="WP_125698034.1">
    <property type="nucleotide sequence ID" value="NZ_JBHTOG010000050.1"/>
</dbReference>
<dbReference type="PANTHER" id="PTHR33798:SF5">
    <property type="entry name" value="FLAVIN REDUCTASE LIKE DOMAIN-CONTAINING PROTEIN"/>
    <property type="match status" value="1"/>
</dbReference>
<comment type="cofactor">
    <cofactor evidence="1">
        <name>FMN</name>
        <dbReference type="ChEBI" id="CHEBI:58210"/>
    </cofactor>
</comment>
<dbReference type="SMART" id="SM00903">
    <property type="entry name" value="Flavin_Reduct"/>
    <property type="match status" value="1"/>
</dbReference>
<keyword evidence="7" id="KW-1185">Reference proteome</keyword>
<protein>
    <submittedName>
        <fullName evidence="6">Flavin reductase family protein</fullName>
        <ecNumber evidence="6">1.5.1.-</ecNumber>
    </submittedName>
</protein>
<dbReference type="InterPro" id="IPR002563">
    <property type="entry name" value="Flavin_Rdtase-like_dom"/>
</dbReference>
<evidence type="ECO:0000256" key="1">
    <source>
        <dbReference type="ARBA" id="ARBA00001917"/>
    </source>
</evidence>
<dbReference type="Gene3D" id="2.30.110.10">
    <property type="entry name" value="Electron Transport, Fmn-binding Protein, Chain A"/>
    <property type="match status" value="1"/>
</dbReference>
<name>A0ABW4CRL5_9LACO</name>
<evidence type="ECO:0000259" key="5">
    <source>
        <dbReference type="SMART" id="SM00903"/>
    </source>
</evidence>
<dbReference type="GO" id="GO:0016491">
    <property type="term" value="F:oxidoreductase activity"/>
    <property type="evidence" value="ECO:0007669"/>
    <property type="project" value="UniProtKB-KW"/>
</dbReference>
<comment type="similarity">
    <text evidence="4">Belongs to the flavoredoxin family.</text>
</comment>
<evidence type="ECO:0000256" key="2">
    <source>
        <dbReference type="ARBA" id="ARBA00022630"/>
    </source>
</evidence>
<dbReference type="PANTHER" id="PTHR33798">
    <property type="entry name" value="FLAVOPROTEIN OXYGENASE"/>
    <property type="match status" value="1"/>
</dbReference>
<organism evidence="6 7">
    <name type="scientific">Lacticaseibacillus yichunensis</name>
    <dbReference type="NCBI Taxonomy" id="2486015"/>
    <lineage>
        <taxon>Bacteria</taxon>
        <taxon>Bacillati</taxon>
        <taxon>Bacillota</taxon>
        <taxon>Bacilli</taxon>
        <taxon>Lactobacillales</taxon>
        <taxon>Lactobacillaceae</taxon>
        <taxon>Lacticaseibacillus</taxon>
    </lineage>
</organism>
<sequence length="209" mass="22119">MITRLSKDLDARTQYKLLAASIIPRAIAWITTLDENGHVNLAPFSFFSGVSNQKPLLSIAIIRDHGRPKDTAANLLATGEGVIHLVTAETAAQMNRTAAPLPAGESEVATAGLHLTASTAVAAPSLQEALVRLEVKLYQHVPIEVAGAVATDLFILEVVAFQFDPSVFDPATAHLDVAALAPLARLAGPQYATLGPIFSMTRPDHSSLI</sequence>
<reference evidence="7" key="1">
    <citation type="journal article" date="2019" name="Int. J. Syst. Evol. Microbiol.">
        <title>The Global Catalogue of Microorganisms (GCM) 10K type strain sequencing project: providing services to taxonomists for standard genome sequencing and annotation.</title>
        <authorList>
            <consortium name="The Broad Institute Genomics Platform"/>
            <consortium name="The Broad Institute Genome Sequencing Center for Infectious Disease"/>
            <person name="Wu L."/>
            <person name="Ma J."/>
        </authorList>
    </citation>
    <scope>NUCLEOTIDE SEQUENCE [LARGE SCALE GENOMIC DNA]</scope>
    <source>
        <strain evidence="7">CCM 8947</strain>
    </source>
</reference>
<dbReference type="InterPro" id="IPR012349">
    <property type="entry name" value="Split_barrel_FMN-bd"/>
</dbReference>
<gene>
    <name evidence="6" type="ORF">ACFQ47_09875</name>
</gene>
<keyword evidence="6" id="KW-0560">Oxidoreductase</keyword>
<accession>A0ABW4CRL5</accession>
<evidence type="ECO:0000256" key="4">
    <source>
        <dbReference type="ARBA" id="ARBA00038054"/>
    </source>
</evidence>
<feature type="domain" description="Flavin reductase like" evidence="5">
    <location>
        <begin position="20"/>
        <end position="181"/>
    </location>
</feature>
<dbReference type="EMBL" id="JBHTOG010000050">
    <property type="protein sequence ID" value="MFD1432973.1"/>
    <property type="molecule type" value="Genomic_DNA"/>
</dbReference>
<dbReference type="SUPFAM" id="SSF50475">
    <property type="entry name" value="FMN-binding split barrel"/>
    <property type="match status" value="1"/>
</dbReference>
<keyword evidence="3" id="KW-0288">FMN</keyword>
<evidence type="ECO:0000313" key="6">
    <source>
        <dbReference type="EMBL" id="MFD1432973.1"/>
    </source>
</evidence>
<proteinExistence type="inferred from homology"/>
<dbReference type="EC" id="1.5.1.-" evidence="6"/>